<feature type="transmembrane region" description="Helical" evidence="5">
    <location>
        <begin position="181"/>
        <end position="202"/>
    </location>
</feature>
<evidence type="ECO:0000259" key="6">
    <source>
        <dbReference type="Pfam" id="PF00892"/>
    </source>
</evidence>
<evidence type="ECO:0000313" key="7">
    <source>
        <dbReference type="EMBL" id="QAR33917.1"/>
    </source>
</evidence>
<name>A0A3R5V030_9BACT</name>
<gene>
    <name evidence="7" type="ORF">EP073_11030</name>
</gene>
<dbReference type="Proteomes" id="UP000287502">
    <property type="component" value="Chromosome"/>
</dbReference>
<feature type="transmembrane region" description="Helical" evidence="5">
    <location>
        <begin position="253"/>
        <end position="272"/>
    </location>
</feature>
<dbReference type="EMBL" id="CP035108">
    <property type="protein sequence ID" value="QAR33917.1"/>
    <property type="molecule type" value="Genomic_DNA"/>
</dbReference>
<evidence type="ECO:0000256" key="3">
    <source>
        <dbReference type="ARBA" id="ARBA00022989"/>
    </source>
</evidence>
<feature type="transmembrane region" description="Helical" evidence="5">
    <location>
        <begin position="124"/>
        <end position="142"/>
    </location>
</feature>
<protein>
    <submittedName>
        <fullName evidence="7">DMT family transporter</fullName>
    </submittedName>
</protein>
<dbReference type="RefSeq" id="WP_128467202.1">
    <property type="nucleotide sequence ID" value="NZ_CP035108.1"/>
</dbReference>
<evidence type="ECO:0000256" key="5">
    <source>
        <dbReference type="SAM" id="Phobius"/>
    </source>
</evidence>
<evidence type="ECO:0000256" key="4">
    <source>
        <dbReference type="ARBA" id="ARBA00023136"/>
    </source>
</evidence>
<keyword evidence="2 5" id="KW-0812">Transmembrane</keyword>
<organism evidence="7 8">
    <name type="scientific">Geovibrio thiophilus</name>
    <dbReference type="NCBI Taxonomy" id="139438"/>
    <lineage>
        <taxon>Bacteria</taxon>
        <taxon>Pseudomonadati</taxon>
        <taxon>Deferribacterota</taxon>
        <taxon>Deferribacteres</taxon>
        <taxon>Deferribacterales</taxon>
        <taxon>Geovibrionaceae</taxon>
        <taxon>Geovibrio</taxon>
    </lineage>
</organism>
<proteinExistence type="predicted"/>
<dbReference type="PANTHER" id="PTHR22911:SF6">
    <property type="entry name" value="SOLUTE CARRIER FAMILY 35 MEMBER G1"/>
    <property type="match status" value="1"/>
</dbReference>
<dbReference type="AlphaFoldDB" id="A0A3R5V030"/>
<dbReference type="SUPFAM" id="SSF103481">
    <property type="entry name" value="Multidrug resistance efflux transporter EmrE"/>
    <property type="match status" value="2"/>
</dbReference>
<keyword evidence="3 5" id="KW-1133">Transmembrane helix</keyword>
<feature type="transmembrane region" description="Helical" evidence="5">
    <location>
        <begin position="12"/>
        <end position="30"/>
    </location>
</feature>
<dbReference type="GO" id="GO:0016020">
    <property type="term" value="C:membrane"/>
    <property type="evidence" value="ECO:0007669"/>
    <property type="project" value="UniProtKB-SubCell"/>
</dbReference>
<feature type="domain" description="EamA" evidence="6">
    <location>
        <begin position="11"/>
        <end position="140"/>
    </location>
</feature>
<dbReference type="InterPro" id="IPR037185">
    <property type="entry name" value="EmrE-like"/>
</dbReference>
<feature type="transmembrane region" description="Helical" evidence="5">
    <location>
        <begin position="222"/>
        <end position="241"/>
    </location>
</feature>
<evidence type="ECO:0000256" key="2">
    <source>
        <dbReference type="ARBA" id="ARBA00022692"/>
    </source>
</evidence>
<feature type="transmembrane region" description="Helical" evidence="5">
    <location>
        <begin position="148"/>
        <end position="169"/>
    </location>
</feature>
<feature type="transmembrane region" description="Helical" evidence="5">
    <location>
        <begin position="278"/>
        <end position="296"/>
    </location>
</feature>
<evidence type="ECO:0000256" key="1">
    <source>
        <dbReference type="ARBA" id="ARBA00004141"/>
    </source>
</evidence>
<reference evidence="7 8" key="1">
    <citation type="submission" date="2019-01" db="EMBL/GenBank/DDBJ databases">
        <title>Geovibrio thiophilus DSM 11263, complete genome.</title>
        <authorList>
            <person name="Spring S."/>
            <person name="Bunk B."/>
            <person name="Sproer C."/>
        </authorList>
    </citation>
    <scope>NUCLEOTIDE SEQUENCE [LARGE SCALE GENOMIC DNA]</scope>
    <source>
        <strain evidence="7 8">DSM 11263</strain>
    </source>
</reference>
<feature type="transmembrane region" description="Helical" evidence="5">
    <location>
        <begin position="42"/>
        <end position="59"/>
    </location>
</feature>
<sequence>MDENFQPAEKAGIIYMLLASAFFASMGYYVKVLGQTLGTGEIVFFRNLIGLVIIVPMIIARPSGAKGGKPVMLAMRGVFGFLALFFYFYSISVLPLGTAATLTKIDPIFTALLAFFILKEKQGIMIWVGLLTGFVGVVMLMHPESGGVNAGSLSALLSGLFAAAAYTTVRNLREYYSPRAIVASFATAGVIGPPMVYAAVYYTPLGNDALRGLFHRMPSGAYEWYCIVMVGILATVSQYFLTKAYSLARASVAASVSYSGLLFASVAGVMAGDKLPDFMGICGILFIVLSGMTVHFSQKRRN</sequence>
<dbReference type="PANTHER" id="PTHR22911">
    <property type="entry name" value="ACYL-MALONYL CONDENSING ENZYME-RELATED"/>
    <property type="match status" value="1"/>
</dbReference>
<dbReference type="InterPro" id="IPR000620">
    <property type="entry name" value="EamA_dom"/>
</dbReference>
<evidence type="ECO:0000313" key="8">
    <source>
        <dbReference type="Proteomes" id="UP000287502"/>
    </source>
</evidence>
<dbReference type="KEGG" id="gtl:EP073_11030"/>
<keyword evidence="8" id="KW-1185">Reference proteome</keyword>
<dbReference type="Gene3D" id="1.10.3730.20">
    <property type="match status" value="1"/>
</dbReference>
<feature type="domain" description="EamA" evidence="6">
    <location>
        <begin position="151"/>
        <end position="290"/>
    </location>
</feature>
<dbReference type="OrthoDB" id="5338756at2"/>
<dbReference type="Pfam" id="PF00892">
    <property type="entry name" value="EamA"/>
    <property type="match status" value="2"/>
</dbReference>
<keyword evidence="4 5" id="KW-0472">Membrane</keyword>
<accession>A0A3R5V030</accession>
<comment type="subcellular location">
    <subcellularLocation>
        <location evidence="1">Membrane</location>
        <topology evidence="1">Multi-pass membrane protein</topology>
    </subcellularLocation>
</comment>